<dbReference type="Gene3D" id="1.20.5.170">
    <property type="match status" value="1"/>
</dbReference>
<evidence type="ECO:0000313" key="7">
    <source>
        <dbReference type="Proteomes" id="UP000887540"/>
    </source>
</evidence>
<dbReference type="GO" id="GO:0005634">
    <property type="term" value="C:nucleus"/>
    <property type="evidence" value="ECO:0007669"/>
    <property type="project" value="UniProtKB-SubCell"/>
</dbReference>
<dbReference type="GO" id="GO:0006355">
    <property type="term" value="P:regulation of DNA-templated transcription"/>
    <property type="evidence" value="ECO:0007669"/>
    <property type="project" value="InterPro"/>
</dbReference>
<dbReference type="Pfam" id="PF08880">
    <property type="entry name" value="QLQ"/>
    <property type="match status" value="1"/>
</dbReference>
<evidence type="ECO:0000256" key="1">
    <source>
        <dbReference type="ARBA" id="ARBA00004123"/>
    </source>
</evidence>
<dbReference type="InterPro" id="IPR014978">
    <property type="entry name" value="Gln-Leu-Gln_QLQ"/>
</dbReference>
<proteinExistence type="predicted"/>
<sequence length="242" mass="29173">MEQLKSQIKAYKLIARNAPVPKYLLFKATQKKEGLLPLSYDYPMKIEFGEKLPYDLMKVFALHQQQAKRVTTLFPPPGIDPQVILREREIQNRIGLRIAERTKRQSLREARVTEKLKQQQKMEQERMRRQRHMELLQAILQHGRDFKEFHRNIQVKQSKVKKAILIYHANSERERKRKEQQKERERLQKLMQEDEEGYRLLFDEEHQYVANLTGLVKQHQERETEKAAREKRRKTGVETSFQ</sequence>
<feature type="domain" description="QLQ" evidence="6">
    <location>
        <begin position="1"/>
        <end position="30"/>
    </location>
</feature>
<reference evidence="8" key="1">
    <citation type="submission" date="2022-11" db="UniProtKB">
        <authorList>
            <consortium name="WormBaseParasite"/>
        </authorList>
    </citation>
    <scope>IDENTIFICATION</scope>
</reference>
<evidence type="ECO:0000256" key="2">
    <source>
        <dbReference type="ARBA" id="ARBA00023242"/>
    </source>
</evidence>
<accession>A0A914C7G8</accession>
<dbReference type="Pfam" id="PF07529">
    <property type="entry name" value="HSA"/>
    <property type="match status" value="1"/>
</dbReference>
<evidence type="ECO:0000256" key="3">
    <source>
        <dbReference type="SAM" id="Coils"/>
    </source>
</evidence>
<dbReference type="SMART" id="SM00573">
    <property type="entry name" value="HSA"/>
    <property type="match status" value="1"/>
</dbReference>
<dbReference type="GO" id="GO:0005524">
    <property type="term" value="F:ATP binding"/>
    <property type="evidence" value="ECO:0007669"/>
    <property type="project" value="InterPro"/>
</dbReference>
<evidence type="ECO:0000313" key="8">
    <source>
        <dbReference type="WBParaSite" id="ACRNAN_Path_497.g1880.t1"/>
    </source>
</evidence>
<evidence type="ECO:0000259" key="5">
    <source>
        <dbReference type="PROSITE" id="PS51204"/>
    </source>
</evidence>
<dbReference type="InterPro" id="IPR014012">
    <property type="entry name" value="HSA_dom"/>
</dbReference>
<evidence type="ECO:0000256" key="4">
    <source>
        <dbReference type="SAM" id="MobiDB-lite"/>
    </source>
</evidence>
<feature type="coiled-coil region" evidence="3">
    <location>
        <begin position="168"/>
        <end position="197"/>
    </location>
</feature>
<evidence type="ECO:0000259" key="6">
    <source>
        <dbReference type="PROSITE" id="PS51666"/>
    </source>
</evidence>
<keyword evidence="3" id="KW-0175">Coiled coil</keyword>
<feature type="compositionally biased region" description="Basic and acidic residues" evidence="4">
    <location>
        <begin position="218"/>
        <end position="228"/>
    </location>
</feature>
<keyword evidence="7" id="KW-1185">Reference proteome</keyword>
<feature type="domain" description="HSA" evidence="5">
    <location>
        <begin position="120"/>
        <end position="192"/>
    </location>
</feature>
<dbReference type="PROSITE" id="PS51666">
    <property type="entry name" value="QLQ"/>
    <property type="match status" value="1"/>
</dbReference>
<name>A0A914C7G8_9BILA</name>
<feature type="region of interest" description="Disordered" evidence="4">
    <location>
        <begin position="215"/>
        <end position="242"/>
    </location>
</feature>
<organism evidence="7 8">
    <name type="scientific">Acrobeloides nanus</name>
    <dbReference type="NCBI Taxonomy" id="290746"/>
    <lineage>
        <taxon>Eukaryota</taxon>
        <taxon>Metazoa</taxon>
        <taxon>Ecdysozoa</taxon>
        <taxon>Nematoda</taxon>
        <taxon>Chromadorea</taxon>
        <taxon>Rhabditida</taxon>
        <taxon>Tylenchina</taxon>
        <taxon>Cephalobomorpha</taxon>
        <taxon>Cephaloboidea</taxon>
        <taxon>Cephalobidae</taxon>
        <taxon>Acrobeloides</taxon>
    </lineage>
</organism>
<dbReference type="FunFam" id="1.20.5.170:FF:000008">
    <property type="entry name" value="probable global transcription activator SNF2L2 isoform X1"/>
    <property type="match status" value="1"/>
</dbReference>
<dbReference type="Proteomes" id="UP000887540">
    <property type="component" value="Unplaced"/>
</dbReference>
<protein>
    <submittedName>
        <fullName evidence="8">Uncharacterized protein</fullName>
    </submittedName>
</protein>
<dbReference type="AlphaFoldDB" id="A0A914C7G8"/>
<dbReference type="PROSITE" id="PS51204">
    <property type="entry name" value="HSA"/>
    <property type="match status" value="1"/>
</dbReference>
<comment type="subcellular location">
    <subcellularLocation>
        <location evidence="1">Nucleus</location>
    </subcellularLocation>
</comment>
<dbReference type="WBParaSite" id="ACRNAN_Path_497.g1880.t1">
    <property type="protein sequence ID" value="ACRNAN_Path_497.g1880.t1"/>
    <property type="gene ID" value="ACRNAN_Path_497.g1880"/>
</dbReference>
<keyword evidence="2" id="KW-0539">Nucleus</keyword>